<dbReference type="EMBL" id="CP076607">
    <property type="protein sequence ID" value="QWU14256.1"/>
    <property type="molecule type" value="Genomic_DNA"/>
</dbReference>
<dbReference type="OrthoDB" id="2665623at2"/>
<dbReference type="Proteomes" id="UP000198809">
    <property type="component" value="Unassembled WGS sequence"/>
</dbReference>
<evidence type="ECO:0000313" key="4">
    <source>
        <dbReference type="Proteomes" id="UP000683429"/>
    </source>
</evidence>
<dbReference type="RefSeq" id="WP_036588110.1">
    <property type="nucleotide sequence ID" value="NZ_CP076607.1"/>
</dbReference>
<dbReference type="STRING" id="1333845.SAMN04487895_101548"/>
<accession>A0A1H8GM48</accession>
<evidence type="ECO:0000313" key="2">
    <source>
        <dbReference type="EMBL" id="SEN44378.1"/>
    </source>
</evidence>
<reference evidence="1 4" key="2">
    <citation type="submission" date="2021-06" db="EMBL/GenBank/DDBJ databases">
        <title>Whole genome sequence of Paenibacillus sophorae DSM23020 for comparative genomics.</title>
        <authorList>
            <person name="Kim M.-J."/>
            <person name="Lee G."/>
            <person name="Shin J.-H."/>
        </authorList>
    </citation>
    <scope>NUCLEOTIDE SEQUENCE [LARGE SCALE GENOMIC DNA]</scope>
    <source>
        <strain evidence="1 4">DSM 23020</strain>
    </source>
</reference>
<keyword evidence="4" id="KW-1185">Reference proteome</keyword>
<reference evidence="2 3" key="1">
    <citation type="submission" date="2016-10" db="EMBL/GenBank/DDBJ databases">
        <authorList>
            <person name="de Groot N.N."/>
        </authorList>
    </citation>
    <scope>NUCLEOTIDE SEQUENCE [LARGE SCALE GENOMIC DNA]</scope>
    <source>
        <strain evidence="2 3">CGMCC 1.10238</strain>
    </source>
</reference>
<sequence length="86" mass="10158">MTSLIDKSQLQVTEDESEAQYVEIVEKLFPVGDFTEGKIYEIRRMHYKTSTTMNNFMNGEQYIIDDLGQECYGFDMMCKTQMYKVK</sequence>
<evidence type="ECO:0000313" key="3">
    <source>
        <dbReference type="Proteomes" id="UP000198809"/>
    </source>
</evidence>
<proteinExistence type="predicted"/>
<protein>
    <submittedName>
        <fullName evidence="2">Uncharacterized protein</fullName>
    </submittedName>
</protein>
<organism evidence="2 3">
    <name type="scientific">Paenibacillus sophorae</name>
    <dbReference type="NCBI Taxonomy" id="1333845"/>
    <lineage>
        <taxon>Bacteria</taxon>
        <taxon>Bacillati</taxon>
        <taxon>Bacillota</taxon>
        <taxon>Bacilli</taxon>
        <taxon>Bacillales</taxon>
        <taxon>Paenibacillaceae</taxon>
        <taxon>Paenibacillus</taxon>
    </lineage>
</organism>
<evidence type="ECO:0000313" key="1">
    <source>
        <dbReference type="EMBL" id="QWU14256.1"/>
    </source>
</evidence>
<gene>
    <name evidence="1" type="ORF">KP014_20310</name>
    <name evidence="2" type="ORF">SAMN04487895_101548</name>
</gene>
<dbReference type="AlphaFoldDB" id="A0A1H8GM48"/>
<name>A0A1H8GM48_9BACL</name>
<dbReference type="EMBL" id="FODH01000001">
    <property type="protein sequence ID" value="SEN44378.1"/>
    <property type="molecule type" value="Genomic_DNA"/>
</dbReference>
<dbReference type="Proteomes" id="UP000683429">
    <property type="component" value="Chromosome"/>
</dbReference>